<dbReference type="AlphaFoldDB" id="A0A0D0AH16"/>
<gene>
    <name evidence="2" type="ORF">CY34DRAFT_813555</name>
</gene>
<dbReference type="Proteomes" id="UP000054485">
    <property type="component" value="Unassembled WGS sequence"/>
</dbReference>
<dbReference type="OrthoDB" id="10453923at2759"/>
<reference evidence="2 3" key="1">
    <citation type="submission" date="2014-04" db="EMBL/GenBank/DDBJ databases">
        <authorList>
            <consortium name="DOE Joint Genome Institute"/>
            <person name="Kuo A."/>
            <person name="Ruytinx J."/>
            <person name="Rineau F."/>
            <person name="Colpaert J."/>
            <person name="Kohler A."/>
            <person name="Nagy L.G."/>
            <person name="Floudas D."/>
            <person name="Copeland A."/>
            <person name="Barry K.W."/>
            <person name="Cichocki N."/>
            <person name="Veneault-Fourrey C."/>
            <person name="LaButti K."/>
            <person name="Lindquist E.A."/>
            <person name="Lipzen A."/>
            <person name="Lundell T."/>
            <person name="Morin E."/>
            <person name="Murat C."/>
            <person name="Sun H."/>
            <person name="Tunlid A."/>
            <person name="Henrissat B."/>
            <person name="Grigoriev I.V."/>
            <person name="Hibbett D.S."/>
            <person name="Martin F."/>
            <person name="Nordberg H.P."/>
            <person name="Cantor M.N."/>
            <person name="Hua S.X."/>
        </authorList>
    </citation>
    <scope>NUCLEOTIDE SEQUENCE [LARGE SCALE GENOMIC DNA]</scope>
    <source>
        <strain evidence="2 3">UH-Slu-Lm8-n1</strain>
    </source>
</reference>
<dbReference type="HOGENOM" id="CLU_1732690_0_0_1"/>
<organism evidence="2 3">
    <name type="scientific">Suillus luteus UH-Slu-Lm8-n1</name>
    <dbReference type="NCBI Taxonomy" id="930992"/>
    <lineage>
        <taxon>Eukaryota</taxon>
        <taxon>Fungi</taxon>
        <taxon>Dikarya</taxon>
        <taxon>Basidiomycota</taxon>
        <taxon>Agaricomycotina</taxon>
        <taxon>Agaricomycetes</taxon>
        <taxon>Agaricomycetidae</taxon>
        <taxon>Boletales</taxon>
        <taxon>Suillineae</taxon>
        <taxon>Suillaceae</taxon>
        <taxon>Suillus</taxon>
    </lineage>
</organism>
<dbReference type="InParanoid" id="A0A0D0AH16"/>
<reference evidence="3" key="2">
    <citation type="submission" date="2015-01" db="EMBL/GenBank/DDBJ databases">
        <title>Evolutionary Origins and Diversification of the Mycorrhizal Mutualists.</title>
        <authorList>
            <consortium name="DOE Joint Genome Institute"/>
            <consortium name="Mycorrhizal Genomics Consortium"/>
            <person name="Kohler A."/>
            <person name="Kuo A."/>
            <person name="Nagy L.G."/>
            <person name="Floudas D."/>
            <person name="Copeland A."/>
            <person name="Barry K.W."/>
            <person name="Cichocki N."/>
            <person name="Veneault-Fourrey C."/>
            <person name="LaButti K."/>
            <person name="Lindquist E.A."/>
            <person name="Lipzen A."/>
            <person name="Lundell T."/>
            <person name="Morin E."/>
            <person name="Murat C."/>
            <person name="Riley R."/>
            <person name="Ohm R."/>
            <person name="Sun H."/>
            <person name="Tunlid A."/>
            <person name="Henrissat B."/>
            <person name="Grigoriev I.V."/>
            <person name="Hibbett D.S."/>
            <person name="Martin F."/>
        </authorList>
    </citation>
    <scope>NUCLEOTIDE SEQUENCE [LARGE SCALE GENOMIC DNA]</scope>
    <source>
        <strain evidence="3">UH-Slu-Lm8-n1</strain>
    </source>
</reference>
<keyword evidence="3" id="KW-1185">Reference proteome</keyword>
<keyword evidence="1" id="KW-1133">Transmembrane helix</keyword>
<evidence type="ECO:0000313" key="3">
    <source>
        <dbReference type="Proteomes" id="UP000054485"/>
    </source>
</evidence>
<name>A0A0D0AH16_9AGAM</name>
<dbReference type="EMBL" id="KN835927">
    <property type="protein sequence ID" value="KIK33507.1"/>
    <property type="molecule type" value="Genomic_DNA"/>
</dbReference>
<protein>
    <submittedName>
        <fullName evidence="2">Unplaced genomic scaffold CY34scaffold_796, whole genome shotgun sequence</fullName>
    </submittedName>
</protein>
<sequence length="151" mass="17145">MLRTEPVNDNCRRKRTVCFAGFPVPFIIIFSPWIKQDHAVTTSVIAGGSENSITTVKPNVWYLRPRGQGPVERHQGRHWFFQRSLLRMVVTIDALANGLENESDSRAKPGSIATSAVEKELKFMQRWCPNRELGNINSFVYSQSTVETHPS</sequence>
<keyword evidence="1" id="KW-0472">Membrane</keyword>
<proteinExistence type="predicted"/>
<feature type="transmembrane region" description="Helical" evidence="1">
    <location>
        <begin position="16"/>
        <end position="34"/>
    </location>
</feature>
<evidence type="ECO:0000256" key="1">
    <source>
        <dbReference type="SAM" id="Phobius"/>
    </source>
</evidence>
<evidence type="ECO:0000313" key="2">
    <source>
        <dbReference type="EMBL" id="KIK33507.1"/>
    </source>
</evidence>
<accession>A0A0D0AH16</accession>
<keyword evidence="1" id="KW-0812">Transmembrane</keyword>